<organism evidence="1 2">
    <name type="scientific">Massilia orientalis</name>
    <dbReference type="NCBI Taxonomy" id="3050128"/>
    <lineage>
        <taxon>Bacteria</taxon>
        <taxon>Pseudomonadati</taxon>
        <taxon>Pseudomonadota</taxon>
        <taxon>Betaproteobacteria</taxon>
        <taxon>Burkholderiales</taxon>
        <taxon>Oxalobacteraceae</taxon>
        <taxon>Telluria group</taxon>
        <taxon>Massilia</taxon>
    </lineage>
</organism>
<evidence type="ECO:0000313" key="1">
    <source>
        <dbReference type="EMBL" id="MFJ1472001.1"/>
    </source>
</evidence>
<accession>A0ACC7MJD8</accession>
<dbReference type="Proteomes" id="UP001168096">
    <property type="component" value="Unassembled WGS sequence"/>
</dbReference>
<proteinExistence type="predicted"/>
<reference evidence="1" key="1">
    <citation type="submission" date="2024-11" db="EMBL/GenBank/DDBJ databases">
        <title>Description of Massilia orientalis sp. nov., isolated from rhizosphere soil of Ageratina adenophora.</title>
        <authorList>
            <person name="Wang Y."/>
        </authorList>
    </citation>
    <scope>NUCLEOTIDE SEQUENCE</scope>
    <source>
        <strain evidence="1">YIM B02787</strain>
    </source>
</reference>
<dbReference type="EMBL" id="JASNRB020000031">
    <property type="protein sequence ID" value="MFJ1472001.1"/>
    <property type="molecule type" value="Genomic_DNA"/>
</dbReference>
<name>A0ACC7MJD8_9BURK</name>
<evidence type="ECO:0000313" key="2">
    <source>
        <dbReference type="Proteomes" id="UP001168096"/>
    </source>
</evidence>
<sequence length="207" mass="22279">MMDVWKAAAPSIALLAPDIYVVDVKGTLANFHRADNPVFVPESRFKTVNLFRAIGEHKALGWLVFGIEDLFPGKRLTQAYDVLGSMADVIQRAQERGTLHSVLLERNDLVPAAVAGYSMTVRGMTAQLKKMMFDTGVTAPAGGSTAAGDKAAVPGPVTKDPTSFGFVIAGGPDEFFLVGQDFMVDFARNGKLAEIDLVEEGRFKDGQ</sequence>
<protein>
    <submittedName>
        <fullName evidence="1">DUF5597 domain-containing protein</fullName>
    </submittedName>
</protein>
<comment type="caution">
    <text evidence="1">The sequence shown here is derived from an EMBL/GenBank/DDBJ whole genome shotgun (WGS) entry which is preliminary data.</text>
</comment>
<gene>
    <name evidence="1" type="ORF">QPK29_030145</name>
</gene>
<keyword evidence="2" id="KW-1185">Reference proteome</keyword>